<organism evidence="1 2">
    <name type="scientific">Rubripirellula tenax</name>
    <dbReference type="NCBI Taxonomy" id="2528015"/>
    <lineage>
        <taxon>Bacteria</taxon>
        <taxon>Pseudomonadati</taxon>
        <taxon>Planctomycetota</taxon>
        <taxon>Planctomycetia</taxon>
        <taxon>Pirellulales</taxon>
        <taxon>Pirellulaceae</taxon>
        <taxon>Rubripirellula</taxon>
    </lineage>
</organism>
<accession>A0A5C6FAN1</accession>
<dbReference type="EMBL" id="SJPW01000002">
    <property type="protein sequence ID" value="TWU58853.1"/>
    <property type="molecule type" value="Genomic_DNA"/>
</dbReference>
<dbReference type="OrthoDB" id="7299295at2"/>
<sequence>MQMPIIFVHSGWAEHLYIATRQARLSNPDAEIVLIGDRDNRLMKWPTSHHLVDDYAVGVDRFRSNYVHRSPNPPSFETFCFERWFVVAQWMQTHDVDRAWVCDSDLMIYSNLSEVANRFTSFDLGISYISGHSLMINRRQTVNELCDYINRMFEDADQRQFFDDLFHHSPNELDRSISDMTAITHFSRSIPDRIVDLATIRDGSVLDYHIRQMDGFEGDHCKRVRWRDGKPFGYHRDHADPIQFHTLHFQGRAKQMIHRYATNPDIDVWTSWLKRRTTTRLARLKRHLPKRRPSSIQAA</sequence>
<dbReference type="Proteomes" id="UP000318288">
    <property type="component" value="Unassembled WGS sequence"/>
</dbReference>
<evidence type="ECO:0000313" key="2">
    <source>
        <dbReference type="Proteomes" id="UP000318288"/>
    </source>
</evidence>
<comment type="caution">
    <text evidence="1">The sequence shown here is derived from an EMBL/GenBank/DDBJ whole genome shotgun (WGS) entry which is preliminary data.</text>
</comment>
<protein>
    <recommendedName>
        <fullName evidence="3">Nucleotide-diphospho-sugar transferase</fullName>
    </recommendedName>
</protein>
<dbReference type="AlphaFoldDB" id="A0A5C6FAN1"/>
<keyword evidence="2" id="KW-1185">Reference proteome</keyword>
<evidence type="ECO:0008006" key="3">
    <source>
        <dbReference type="Google" id="ProtNLM"/>
    </source>
</evidence>
<proteinExistence type="predicted"/>
<gene>
    <name evidence="1" type="ORF">Poly51_16330</name>
</gene>
<name>A0A5C6FAN1_9BACT</name>
<reference evidence="1 2" key="1">
    <citation type="submission" date="2019-02" db="EMBL/GenBank/DDBJ databases">
        <title>Deep-cultivation of Planctomycetes and their phenomic and genomic characterization uncovers novel biology.</title>
        <authorList>
            <person name="Wiegand S."/>
            <person name="Jogler M."/>
            <person name="Boedeker C."/>
            <person name="Pinto D."/>
            <person name="Vollmers J."/>
            <person name="Rivas-Marin E."/>
            <person name="Kohn T."/>
            <person name="Peeters S.H."/>
            <person name="Heuer A."/>
            <person name="Rast P."/>
            <person name="Oberbeckmann S."/>
            <person name="Bunk B."/>
            <person name="Jeske O."/>
            <person name="Meyerdierks A."/>
            <person name="Storesund J.E."/>
            <person name="Kallscheuer N."/>
            <person name="Luecker S."/>
            <person name="Lage O.M."/>
            <person name="Pohl T."/>
            <person name="Merkel B.J."/>
            <person name="Hornburger P."/>
            <person name="Mueller R.-W."/>
            <person name="Bruemmer F."/>
            <person name="Labrenz M."/>
            <person name="Spormann A.M."/>
            <person name="Op Den Camp H."/>
            <person name="Overmann J."/>
            <person name="Amann R."/>
            <person name="Jetten M.S.M."/>
            <person name="Mascher T."/>
            <person name="Medema M.H."/>
            <person name="Devos D.P."/>
            <person name="Kaster A.-K."/>
            <person name="Ovreas L."/>
            <person name="Rohde M."/>
            <person name="Galperin M.Y."/>
            <person name="Jogler C."/>
        </authorList>
    </citation>
    <scope>NUCLEOTIDE SEQUENCE [LARGE SCALE GENOMIC DNA]</scope>
    <source>
        <strain evidence="1 2">Poly51</strain>
    </source>
</reference>
<evidence type="ECO:0000313" key="1">
    <source>
        <dbReference type="EMBL" id="TWU58853.1"/>
    </source>
</evidence>
<dbReference type="RefSeq" id="WP_146456048.1">
    <property type="nucleotide sequence ID" value="NZ_SJPW01000002.1"/>
</dbReference>